<evidence type="ECO:0000313" key="2">
    <source>
        <dbReference type="Ensembl" id="ENSDCDP00010060888.1"/>
    </source>
</evidence>
<dbReference type="GeneTree" id="ENSGT00390000008061"/>
<feature type="coiled-coil region" evidence="1">
    <location>
        <begin position="430"/>
        <end position="468"/>
    </location>
</feature>
<dbReference type="RefSeq" id="XP_028845948.1">
    <property type="nucleotide sequence ID" value="XM_028990115.1"/>
</dbReference>
<keyword evidence="1" id="KW-0175">Coiled coil</keyword>
<evidence type="ECO:0000256" key="1">
    <source>
        <dbReference type="SAM" id="Coils"/>
    </source>
</evidence>
<reference evidence="2 3" key="1">
    <citation type="submission" date="2020-06" db="EMBL/GenBank/DDBJ databases">
        <authorList>
            <consortium name="Wellcome Sanger Institute Data Sharing"/>
        </authorList>
    </citation>
    <scope>NUCLEOTIDE SEQUENCE [LARGE SCALE GENOMIC DNA]</scope>
</reference>
<protein>
    <submittedName>
        <fullName evidence="2">Uncharacterized protein</fullName>
    </submittedName>
</protein>
<dbReference type="PANTHER" id="PTHR33488:SF2">
    <property type="entry name" value="EARLY ENDOSOME ANTIGEN 1-LIKE"/>
    <property type="match status" value="1"/>
</dbReference>
<gene>
    <name evidence="2" type="primary">LOC114796157</name>
</gene>
<name>A0AAY4EU30_9TELE</name>
<dbReference type="PANTHER" id="PTHR33488">
    <property type="entry name" value="ZGC:162509"/>
    <property type="match status" value="1"/>
</dbReference>
<dbReference type="RefSeq" id="XP_028845939.1">
    <property type="nucleotide sequence ID" value="XM_028990106.1"/>
</dbReference>
<accession>A0AAY4EU30</accession>
<keyword evidence="3" id="KW-1185">Reference proteome</keyword>
<proteinExistence type="predicted"/>
<dbReference type="Ensembl" id="ENSDCDT00010071640.1">
    <property type="protein sequence ID" value="ENSDCDP00010060888.1"/>
    <property type="gene ID" value="ENSDCDG00010033729.1"/>
</dbReference>
<dbReference type="Proteomes" id="UP000694580">
    <property type="component" value="Chromosome 1"/>
</dbReference>
<organism evidence="2 3">
    <name type="scientific">Denticeps clupeoides</name>
    <name type="common">denticle herring</name>
    <dbReference type="NCBI Taxonomy" id="299321"/>
    <lineage>
        <taxon>Eukaryota</taxon>
        <taxon>Metazoa</taxon>
        <taxon>Chordata</taxon>
        <taxon>Craniata</taxon>
        <taxon>Vertebrata</taxon>
        <taxon>Euteleostomi</taxon>
        <taxon>Actinopterygii</taxon>
        <taxon>Neopterygii</taxon>
        <taxon>Teleostei</taxon>
        <taxon>Clupei</taxon>
        <taxon>Clupeiformes</taxon>
        <taxon>Denticipitoidei</taxon>
        <taxon>Denticipitidae</taxon>
        <taxon>Denticeps</taxon>
    </lineage>
</organism>
<reference evidence="2" key="3">
    <citation type="submission" date="2025-09" db="UniProtKB">
        <authorList>
            <consortium name="Ensembl"/>
        </authorList>
    </citation>
    <scope>IDENTIFICATION</scope>
</reference>
<evidence type="ECO:0000313" key="3">
    <source>
        <dbReference type="Proteomes" id="UP000694580"/>
    </source>
</evidence>
<dbReference type="AlphaFoldDB" id="A0AAY4EU30"/>
<sequence length="674" mass="76228">MSNQIVQTTRKLTTAAEMREVTKTMMQPYANWEEYLTPAPLSIAILGELVFISSSADFSISKKPERGVFKYLNHPESFRACLMQVCNSGWHAFNQAHKNMDQIRIHTGSVPDYMKEAVRILFNGSDNIIKTLLPNQLKNIRTIADQCVTLAEGVENKYLDVINLISELLEASISAGHLYGKELEKVKEKLEEAKLKEKSAIKANEQSKKALDAMSKQLEEAQDAYKASMNSVPSGWDLLGMDVVQGLAAGITGTVSGCLTAMSSPLKLIGIKGVVDGFELIKIFSKSEEILACAANFKGFVNESGINWKELYDQEKKEPKTNWTKSQFERICKDLKKSSNCSEREKVLSLCEQGIKICEMLAKYKPDQTLDKETTEQLIKEMLKLNDDAFTFDSASKGKLGCPPLQPTPPMMSNVEENSSGRKTASQVATENARFKIEQSQQQLQQIRQLYEKRLEDMKTNEKELTDVLIEMQNCKIKEIDFDKTIKMLVKGLDAMGRVKEQWKKMVLFFQMVSNIVKASLSTTLNNFVTTCDDTSKLLYNEKLFSKDNLYKLAFEASNIASLVHMISGTYTEVSSKYLMDRVSSLGRLMAMDKSKDEFHQERLKLQDSCKEAQEGIFQLVMENKKEFERKSDARMLKMDSELKAILPAAPPQETERIREIVQAGFALCENDYN</sequence>
<dbReference type="GeneID" id="114796157"/>
<feature type="coiled-coil region" evidence="1">
    <location>
        <begin position="183"/>
        <end position="231"/>
    </location>
</feature>
<reference evidence="2" key="2">
    <citation type="submission" date="2025-08" db="UniProtKB">
        <authorList>
            <consortium name="Ensembl"/>
        </authorList>
    </citation>
    <scope>IDENTIFICATION</scope>
</reference>